<dbReference type="GO" id="GO:0008654">
    <property type="term" value="P:phospholipid biosynthetic process"/>
    <property type="evidence" value="ECO:0007669"/>
    <property type="project" value="UniProtKB-KW"/>
</dbReference>
<comment type="cofactor">
    <cofactor evidence="2 20">
        <name>Mn(2+)</name>
        <dbReference type="ChEBI" id="CHEBI:29035"/>
    </cofactor>
</comment>
<evidence type="ECO:0000256" key="6">
    <source>
        <dbReference type="ARBA" id="ARBA00015623"/>
    </source>
</evidence>
<proteinExistence type="inferred from homology"/>
<evidence type="ECO:0000256" key="14">
    <source>
        <dbReference type="ARBA" id="ARBA00023136"/>
    </source>
</evidence>
<dbReference type="AlphaFoldDB" id="A0A1G8LU25"/>
<keyword evidence="16 20" id="KW-0464">Manganese</keyword>
<keyword evidence="10 20" id="KW-0808">Transferase</keyword>
<protein>
    <recommendedName>
        <fullName evidence="6 20">Phosphatidylcholine synthase</fullName>
        <shortName evidence="20">PC synthase</shortName>
        <shortName evidence="20">PCS</shortName>
        <ecNumber evidence="5 20">2.7.8.24</ecNumber>
    </recommendedName>
    <alternativeName>
        <fullName evidence="18 20">CDP-diglyceride-choline O-phosphatidyltransferase</fullName>
    </alternativeName>
</protein>
<sequence length="236" mass="26142">MKPEHRAYSVHLLTATGAVLAMLALISAVSYDWPMMFVWLVAAFVVDGIDGPLARKYDVSSNAPQVDGALLDLIIDYLTYVFIPAFALFASDLMPGWTGWAALIVITFTSALYFAYTGMKTADKSFSGFPGCWNMVVLVIFAIKPPVWICMIVIALLSAAMFTSLRFIHPVRTRRWRAISLPMIMIWTICAAWAAWVSFDPQSWARLGLVLSSIYLLGAGILQQIVPHSRNAESRA</sequence>
<dbReference type="STRING" id="571298.SAMN04488026_1004144"/>
<evidence type="ECO:0000313" key="23">
    <source>
        <dbReference type="Proteomes" id="UP000199382"/>
    </source>
</evidence>
<keyword evidence="11 21" id="KW-0812">Transmembrane</keyword>
<evidence type="ECO:0000256" key="16">
    <source>
        <dbReference type="ARBA" id="ARBA00023211"/>
    </source>
</evidence>
<evidence type="ECO:0000256" key="5">
    <source>
        <dbReference type="ARBA" id="ARBA00013195"/>
    </source>
</evidence>
<evidence type="ECO:0000256" key="17">
    <source>
        <dbReference type="ARBA" id="ARBA00023264"/>
    </source>
</evidence>
<evidence type="ECO:0000256" key="18">
    <source>
        <dbReference type="ARBA" id="ARBA00033321"/>
    </source>
</evidence>
<comment type="subcellular location">
    <subcellularLocation>
        <location evidence="3 20">Cell inner membrane</location>
        <topology evidence="3 20">Multi-pass membrane protein</topology>
    </subcellularLocation>
</comment>
<evidence type="ECO:0000256" key="2">
    <source>
        <dbReference type="ARBA" id="ARBA00001936"/>
    </source>
</evidence>
<feature type="transmembrane region" description="Helical" evidence="21">
    <location>
        <begin position="12"/>
        <end position="31"/>
    </location>
</feature>
<keyword evidence="7 20" id="KW-1003">Cell membrane</keyword>
<evidence type="ECO:0000256" key="1">
    <source>
        <dbReference type="ARBA" id="ARBA00000958"/>
    </source>
</evidence>
<evidence type="ECO:0000256" key="13">
    <source>
        <dbReference type="ARBA" id="ARBA00023098"/>
    </source>
</evidence>
<dbReference type="Pfam" id="PF01066">
    <property type="entry name" value="CDP-OH_P_transf"/>
    <property type="match status" value="1"/>
</dbReference>
<dbReference type="GO" id="GO:0005886">
    <property type="term" value="C:plasma membrane"/>
    <property type="evidence" value="ECO:0007669"/>
    <property type="project" value="UniProtKB-SubCell"/>
</dbReference>
<dbReference type="RefSeq" id="WP_093149762.1">
    <property type="nucleotide sequence ID" value="NZ_FNEK01000004.1"/>
</dbReference>
<dbReference type="InterPro" id="IPR026027">
    <property type="entry name" value="PcS"/>
</dbReference>
<keyword evidence="23" id="KW-1185">Reference proteome</keyword>
<feature type="transmembrane region" description="Helical" evidence="21">
    <location>
        <begin position="205"/>
        <end position="226"/>
    </location>
</feature>
<comment type="function">
    <text evidence="19 20">Condenses choline with CDP-diglyceride to produce phosphatidylcholine and CMP.</text>
</comment>
<evidence type="ECO:0000256" key="10">
    <source>
        <dbReference type="ARBA" id="ARBA00022679"/>
    </source>
</evidence>
<keyword evidence="17 20" id="KW-1208">Phospholipid metabolism</keyword>
<comment type="similarity">
    <text evidence="4 20">Belongs to the CDP-alcohol phosphatidyltransferase class-I family.</text>
</comment>
<gene>
    <name evidence="22" type="ORF">SAMN04488026_1004144</name>
</gene>
<dbReference type="EMBL" id="FNEK01000004">
    <property type="protein sequence ID" value="SDI59178.1"/>
    <property type="molecule type" value="Genomic_DNA"/>
</dbReference>
<dbReference type="InterPro" id="IPR043130">
    <property type="entry name" value="CDP-OH_PTrfase_TM_dom"/>
</dbReference>
<evidence type="ECO:0000256" key="12">
    <source>
        <dbReference type="ARBA" id="ARBA00022989"/>
    </source>
</evidence>
<keyword evidence="13 20" id="KW-0443">Lipid metabolism</keyword>
<organism evidence="22 23">
    <name type="scientific">Aliiruegeria lutimaris</name>
    <dbReference type="NCBI Taxonomy" id="571298"/>
    <lineage>
        <taxon>Bacteria</taxon>
        <taxon>Pseudomonadati</taxon>
        <taxon>Pseudomonadota</taxon>
        <taxon>Alphaproteobacteria</taxon>
        <taxon>Rhodobacterales</taxon>
        <taxon>Roseobacteraceae</taxon>
        <taxon>Aliiruegeria</taxon>
    </lineage>
</organism>
<keyword evidence="9 20" id="KW-0997">Cell inner membrane</keyword>
<evidence type="ECO:0000256" key="19">
    <source>
        <dbReference type="ARBA" id="ARBA00037468"/>
    </source>
</evidence>
<comment type="catalytic activity">
    <reaction evidence="1 20">
        <text>a CDP-1,2-diacyl-sn-glycerol + choline = a 1,2-diacyl-sn-glycero-3-phosphocholine + CMP + H(+)</text>
        <dbReference type="Rhea" id="RHEA:14597"/>
        <dbReference type="ChEBI" id="CHEBI:15354"/>
        <dbReference type="ChEBI" id="CHEBI:15378"/>
        <dbReference type="ChEBI" id="CHEBI:57643"/>
        <dbReference type="ChEBI" id="CHEBI:58332"/>
        <dbReference type="ChEBI" id="CHEBI:60377"/>
        <dbReference type="EC" id="2.7.8.24"/>
    </reaction>
</comment>
<dbReference type="PIRSF" id="PIRSF000851">
    <property type="entry name" value="PcS"/>
    <property type="match status" value="1"/>
</dbReference>
<keyword evidence="12 21" id="KW-1133">Transmembrane helix</keyword>
<accession>A0A1G8LU25</accession>
<feature type="transmembrane region" description="Helical" evidence="21">
    <location>
        <begin position="180"/>
        <end position="199"/>
    </location>
</feature>
<dbReference type="GO" id="GO:0050520">
    <property type="term" value="F:phosphatidylcholine synthase activity"/>
    <property type="evidence" value="ECO:0007669"/>
    <property type="project" value="UniProtKB-EC"/>
</dbReference>
<evidence type="ECO:0000313" key="22">
    <source>
        <dbReference type="EMBL" id="SDI59178.1"/>
    </source>
</evidence>
<feature type="transmembrane region" description="Helical" evidence="21">
    <location>
        <begin position="97"/>
        <end position="114"/>
    </location>
</feature>
<feature type="transmembrane region" description="Helical" evidence="21">
    <location>
        <begin position="69"/>
        <end position="91"/>
    </location>
</feature>
<evidence type="ECO:0000256" key="21">
    <source>
        <dbReference type="SAM" id="Phobius"/>
    </source>
</evidence>
<evidence type="ECO:0000256" key="15">
    <source>
        <dbReference type="ARBA" id="ARBA00023209"/>
    </source>
</evidence>
<evidence type="ECO:0000256" key="9">
    <source>
        <dbReference type="ARBA" id="ARBA00022519"/>
    </source>
</evidence>
<keyword evidence="8 20" id="KW-0444">Lipid biosynthesis</keyword>
<dbReference type="OrthoDB" id="350520at2"/>
<evidence type="ECO:0000256" key="4">
    <source>
        <dbReference type="ARBA" id="ARBA00010441"/>
    </source>
</evidence>
<evidence type="ECO:0000256" key="3">
    <source>
        <dbReference type="ARBA" id="ARBA00004429"/>
    </source>
</evidence>
<evidence type="ECO:0000256" key="7">
    <source>
        <dbReference type="ARBA" id="ARBA00022475"/>
    </source>
</evidence>
<evidence type="ECO:0000256" key="11">
    <source>
        <dbReference type="ARBA" id="ARBA00022692"/>
    </source>
</evidence>
<keyword evidence="15 20" id="KW-0594">Phospholipid biosynthesis</keyword>
<name>A0A1G8LU25_9RHOB</name>
<keyword evidence="14 20" id="KW-0472">Membrane</keyword>
<dbReference type="EC" id="2.7.8.24" evidence="5 20"/>
<dbReference type="Gene3D" id="1.20.120.1760">
    <property type="match status" value="1"/>
</dbReference>
<evidence type="ECO:0000256" key="8">
    <source>
        <dbReference type="ARBA" id="ARBA00022516"/>
    </source>
</evidence>
<dbReference type="Proteomes" id="UP000199382">
    <property type="component" value="Unassembled WGS sequence"/>
</dbReference>
<evidence type="ECO:0000256" key="20">
    <source>
        <dbReference type="PIRNR" id="PIRNR000851"/>
    </source>
</evidence>
<dbReference type="InterPro" id="IPR000462">
    <property type="entry name" value="CDP-OH_P_trans"/>
</dbReference>
<reference evidence="22 23" key="1">
    <citation type="submission" date="2016-10" db="EMBL/GenBank/DDBJ databases">
        <authorList>
            <person name="de Groot N.N."/>
        </authorList>
    </citation>
    <scope>NUCLEOTIDE SEQUENCE [LARGE SCALE GENOMIC DNA]</scope>
    <source>
        <strain evidence="22 23">DSM 25294</strain>
    </source>
</reference>